<reference evidence="7" key="1">
    <citation type="submission" date="2011-07" db="EMBL/GenBank/DDBJ databases">
        <authorList>
            <consortium name="Caenorhabditis brenneri Sequencing and Analysis Consortium"/>
            <person name="Wilson R.K."/>
        </authorList>
    </citation>
    <scope>NUCLEOTIDE SEQUENCE [LARGE SCALE GENOMIC DNA]</scope>
    <source>
        <strain evidence="7">PB2801</strain>
    </source>
</reference>
<keyword evidence="1" id="KW-1015">Disulfide bond</keyword>
<dbReference type="Pfam" id="PF00431">
    <property type="entry name" value="CUB"/>
    <property type="match status" value="1"/>
</dbReference>
<dbReference type="InterPro" id="IPR001304">
    <property type="entry name" value="C-type_lectin-like"/>
</dbReference>
<feature type="domain" description="CUB" evidence="4">
    <location>
        <begin position="324"/>
        <end position="436"/>
    </location>
</feature>
<gene>
    <name evidence="6" type="ORF">CAEBREN_09354</name>
</gene>
<keyword evidence="7" id="KW-1185">Reference proteome</keyword>
<evidence type="ECO:0008006" key="8">
    <source>
        <dbReference type="Google" id="ProtNLM"/>
    </source>
</evidence>
<evidence type="ECO:0000259" key="5">
    <source>
        <dbReference type="PROSITE" id="PS50041"/>
    </source>
</evidence>
<dbReference type="Gene3D" id="2.60.120.290">
    <property type="entry name" value="Spermadhesin, CUB domain"/>
    <property type="match status" value="1"/>
</dbReference>
<name>G0NXM5_CAEBE</name>
<dbReference type="InterPro" id="IPR000859">
    <property type="entry name" value="CUB_dom"/>
</dbReference>
<dbReference type="PROSITE" id="PS50041">
    <property type="entry name" value="C_TYPE_LECTIN_2"/>
    <property type="match status" value="2"/>
</dbReference>
<evidence type="ECO:0000256" key="2">
    <source>
        <dbReference type="PROSITE-ProRule" id="PRU00059"/>
    </source>
</evidence>
<evidence type="ECO:0000259" key="4">
    <source>
        <dbReference type="PROSITE" id="PS01180"/>
    </source>
</evidence>
<dbReference type="SMART" id="SM00034">
    <property type="entry name" value="CLECT"/>
    <property type="match status" value="2"/>
</dbReference>
<dbReference type="eggNOG" id="KOG4297">
    <property type="taxonomic scope" value="Eukaryota"/>
</dbReference>
<proteinExistence type="predicted"/>
<feature type="domain" description="C-type lectin" evidence="5">
    <location>
        <begin position="41"/>
        <end position="160"/>
    </location>
</feature>
<organism evidence="7">
    <name type="scientific">Caenorhabditis brenneri</name>
    <name type="common">Nematode worm</name>
    <dbReference type="NCBI Taxonomy" id="135651"/>
    <lineage>
        <taxon>Eukaryota</taxon>
        <taxon>Metazoa</taxon>
        <taxon>Ecdysozoa</taxon>
        <taxon>Nematoda</taxon>
        <taxon>Chromadorea</taxon>
        <taxon>Rhabditida</taxon>
        <taxon>Rhabditina</taxon>
        <taxon>Rhabditomorpha</taxon>
        <taxon>Rhabditoidea</taxon>
        <taxon>Rhabditidae</taxon>
        <taxon>Peloderinae</taxon>
        <taxon>Caenorhabditis</taxon>
    </lineage>
</organism>
<evidence type="ECO:0000256" key="1">
    <source>
        <dbReference type="ARBA" id="ARBA00023157"/>
    </source>
</evidence>
<feature type="signal peptide" evidence="3">
    <location>
        <begin position="1"/>
        <end position="16"/>
    </location>
</feature>
<feature type="domain" description="C-type lectin" evidence="5">
    <location>
        <begin position="189"/>
        <end position="303"/>
    </location>
</feature>
<dbReference type="OrthoDB" id="5865240at2759"/>
<accession>G0NXM5</accession>
<dbReference type="HOGENOM" id="CLU_037161_0_0_1"/>
<dbReference type="InterPro" id="IPR016186">
    <property type="entry name" value="C-type_lectin-like/link_sf"/>
</dbReference>
<dbReference type="SMART" id="SM00042">
    <property type="entry name" value="CUB"/>
    <property type="match status" value="1"/>
</dbReference>
<dbReference type="CDD" id="cd00037">
    <property type="entry name" value="CLECT"/>
    <property type="match status" value="2"/>
</dbReference>
<evidence type="ECO:0000313" key="7">
    <source>
        <dbReference type="Proteomes" id="UP000008068"/>
    </source>
</evidence>
<dbReference type="SUPFAM" id="SSF56436">
    <property type="entry name" value="C-type lectin-like"/>
    <property type="match status" value="2"/>
</dbReference>
<dbReference type="PANTHER" id="PTHR22991">
    <property type="entry name" value="PROTEIN CBG13490"/>
    <property type="match status" value="1"/>
</dbReference>
<evidence type="ECO:0000313" key="6">
    <source>
        <dbReference type="EMBL" id="EGT39577.1"/>
    </source>
</evidence>
<dbReference type="PANTHER" id="PTHR22991:SF41">
    <property type="entry name" value="CUB DOMAIN-CONTAINING PROTEIN-RELATED"/>
    <property type="match status" value="1"/>
</dbReference>
<dbReference type="EMBL" id="GL379973">
    <property type="protein sequence ID" value="EGT39577.1"/>
    <property type="molecule type" value="Genomic_DNA"/>
</dbReference>
<dbReference type="Proteomes" id="UP000008068">
    <property type="component" value="Unassembled WGS sequence"/>
</dbReference>
<keyword evidence="3" id="KW-0732">Signal</keyword>
<protein>
    <recommendedName>
        <fullName evidence="8">C-type LECtin</fullName>
    </recommendedName>
</protein>
<dbReference type="InParanoid" id="G0NXM5"/>
<dbReference type="OMA" id="TENCSAM"/>
<dbReference type="SUPFAM" id="SSF49854">
    <property type="entry name" value="Spermadhesin, CUB domain"/>
    <property type="match status" value="1"/>
</dbReference>
<dbReference type="STRING" id="135651.G0NXM5"/>
<feature type="chain" id="PRO_5003406065" description="C-type LECtin" evidence="3">
    <location>
        <begin position="17"/>
        <end position="437"/>
    </location>
</feature>
<dbReference type="Pfam" id="PF00059">
    <property type="entry name" value="Lectin_C"/>
    <property type="match status" value="2"/>
</dbReference>
<dbReference type="AlphaFoldDB" id="G0NXM5"/>
<dbReference type="Gene3D" id="3.10.100.10">
    <property type="entry name" value="Mannose-Binding Protein A, subunit A"/>
    <property type="match status" value="2"/>
</dbReference>
<dbReference type="InterPro" id="IPR050976">
    <property type="entry name" value="Snaclec"/>
</dbReference>
<dbReference type="PROSITE" id="PS01180">
    <property type="entry name" value="CUB"/>
    <property type="match status" value="1"/>
</dbReference>
<comment type="caution">
    <text evidence="2">Lacks conserved residue(s) required for the propagation of feature annotation.</text>
</comment>
<dbReference type="InterPro" id="IPR035914">
    <property type="entry name" value="Sperma_CUB_dom_sf"/>
</dbReference>
<dbReference type="InterPro" id="IPR016187">
    <property type="entry name" value="CTDL_fold"/>
</dbReference>
<evidence type="ECO:0000256" key="3">
    <source>
        <dbReference type="SAM" id="SignalP"/>
    </source>
</evidence>
<sequence length="437" mass="47665">MIRLIVLLQLVGLALAGPISVTTVAPARCPDGFSLLNDITCVKLLETPRLYQDALNSCKNFDGGNLASVKSEMVASLFFELCLTFIFEENSFLVNLAAVKNSVHPIWLGLICYSSANSSCNWADATGTTAGYSNFARGNPKSSSGNNVYLLTAGSSSGKWVSADGNVVTLNYFCEVPATGVETPCPNEFNESCYIYNQTLLSEADARISCQNQFFGELVSIHSQEENDHVQALIRNTSLVRIGVRTNGVGMYWDDGSYFDFNNFASFRPDTENCSAMQILQGSVDPGKWLSDSCDEKIGFVCKRLKGHSSRSPNPGPTFNPNNCYGTHYFSGQGEIVSPNYPNSYFGMGTPCTYIFTVPSNQIAQIKFRVLKLDDQSTISLYTGIEGTVPIIELTGSTSAGSGSYSSGSNVLKMVFKNEKRKYDATTKWSANYGWNL</sequence>